<protein>
    <submittedName>
        <fullName evidence="5">DoxX family membrane protein</fullName>
    </submittedName>
</protein>
<evidence type="ECO:0000256" key="1">
    <source>
        <dbReference type="ARBA" id="ARBA00004141"/>
    </source>
</evidence>
<keyword evidence="4" id="KW-0472">Membrane</keyword>
<organism evidence="5">
    <name type="scientific">Lyngbya confervoides BDU141951</name>
    <dbReference type="NCBI Taxonomy" id="1574623"/>
    <lineage>
        <taxon>Bacteria</taxon>
        <taxon>Bacillati</taxon>
        <taxon>Cyanobacteriota</taxon>
        <taxon>Cyanophyceae</taxon>
        <taxon>Oscillatoriophycideae</taxon>
        <taxon>Oscillatoriales</taxon>
        <taxon>Microcoleaceae</taxon>
        <taxon>Lyngbya</taxon>
    </lineage>
</organism>
<dbReference type="PANTHER" id="PTHR36974:SF1">
    <property type="entry name" value="DOXX FAMILY MEMBRANE PROTEIN"/>
    <property type="match status" value="1"/>
</dbReference>
<reference evidence="5" key="1">
    <citation type="submission" date="2014-11" db="EMBL/GenBank/DDBJ databases">
        <authorList>
            <person name="Malar M.C."/>
            <person name="Sen D."/>
            <person name="Tripathy S."/>
        </authorList>
    </citation>
    <scope>NUCLEOTIDE SEQUENCE</scope>
    <source>
        <strain evidence="5">BDU141951</strain>
    </source>
</reference>
<dbReference type="PANTHER" id="PTHR36974">
    <property type="entry name" value="MEMBRANE PROTEIN-RELATED"/>
    <property type="match status" value="1"/>
</dbReference>
<dbReference type="AlphaFoldDB" id="A0A0C1Y768"/>
<gene>
    <name evidence="5" type="ORF">QQ91_021760</name>
</gene>
<comment type="subcellular location">
    <subcellularLocation>
        <location evidence="1">Membrane</location>
        <topology evidence="1">Multi-pass membrane protein</topology>
    </subcellularLocation>
</comment>
<dbReference type="InterPro" id="IPR032808">
    <property type="entry name" value="DoxX"/>
</dbReference>
<comment type="caution">
    <text evidence="5">The sequence shown here is derived from an EMBL/GenBank/DDBJ whole genome shotgun (WGS) entry which is preliminary data.</text>
</comment>
<proteinExistence type="predicted"/>
<dbReference type="GO" id="GO:0016020">
    <property type="term" value="C:membrane"/>
    <property type="evidence" value="ECO:0007669"/>
    <property type="project" value="UniProtKB-SubCell"/>
</dbReference>
<reference evidence="5" key="2">
    <citation type="journal article" date="2015" name="Genome Announc.">
        <title>Draft Genome Sequence of Filamentous Marine Cyanobacterium Lyngbya confervoides Strain BDU141951.</title>
        <authorList>
            <person name="Chandrababunaidu M.M."/>
            <person name="Sen D."/>
            <person name="Tripathy S."/>
        </authorList>
    </citation>
    <scope>NUCLEOTIDE SEQUENCE</scope>
    <source>
        <strain evidence="5">BDU141951</strain>
    </source>
</reference>
<dbReference type="Pfam" id="PF13564">
    <property type="entry name" value="DoxX_2"/>
    <property type="match status" value="1"/>
</dbReference>
<evidence type="ECO:0000313" key="5">
    <source>
        <dbReference type="EMBL" id="NEV69727.1"/>
    </source>
</evidence>
<evidence type="ECO:0000256" key="4">
    <source>
        <dbReference type="ARBA" id="ARBA00023136"/>
    </source>
</evidence>
<accession>A0A0C1Y768</accession>
<reference evidence="5" key="3">
    <citation type="submission" date="2020-02" db="EMBL/GenBank/DDBJ databases">
        <authorList>
            <person name="Sarangi A.N."/>
            <person name="Ghosh S."/>
            <person name="Mukherjee M."/>
            <person name="Tripathy S."/>
        </authorList>
    </citation>
    <scope>NUCLEOTIDE SEQUENCE</scope>
    <source>
        <strain evidence="5">BDU141951</strain>
    </source>
</reference>
<evidence type="ECO:0000256" key="2">
    <source>
        <dbReference type="ARBA" id="ARBA00022692"/>
    </source>
</evidence>
<sequence length="136" mass="14895">MNFLTQNKTTLRGVLAVCMVVAGVLHFAQSTPFIRIVPDFLPAPAALVYISGAIEILLGIGLLVPATRQFAAWGLVALFIAVFPANLNMAINHIKIAGIPDAWWFQAIRLPFQLVLIAWAYWYTRPGRPAPSSEGH</sequence>
<keyword evidence="2" id="KW-0812">Transmembrane</keyword>
<evidence type="ECO:0000256" key="3">
    <source>
        <dbReference type="ARBA" id="ARBA00022989"/>
    </source>
</evidence>
<dbReference type="EMBL" id="JTHE02000003">
    <property type="protein sequence ID" value="NEV69727.1"/>
    <property type="molecule type" value="Genomic_DNA"/>
</dbReference>
<name>A0A0C1Y768_9CYAN</name>
<keyword evidence="3" id="KW-1133">Transmembrane helix</keyword>